<dbReference type="OrthoDB" id="6194521at2"/>
<keyword evidence="3" id="KW-1185">Reference proteome</keyword>
<dbReference type="SUPFAM" id="SSF52949">
    <property type="entry name" value="Macro domain-like"/>
    <property type="match status" value="1"/>
</dbReference>
<proteinExistence type="predicted"/>
<name>A0A5F1YE83_9LEPT</name>
<evidence type="ECO:0000313" key="2">
    <source>
        <dbReference type="EMBL" id="TGK35942.1"/>
    </source>
</evidence>
<organism evidence="2 3">
    <name type="scientific">Leptospira gomenensis</name>
    <dbReference type="NCBI Taxonomy" id="2484974"/>
    <lineage>
        <taxon>Bacteria</taxon>
        <taxon>Pseudomonadati</taxon>
        <taxon>Spirochaetota</taxon>
        <taxon>Spirochaetia</taxon>
        <taxon>Leptospirales</taxon>
        <taxon>Leptospiraceae</taxon>
        <taxon>Leptospira</taxon>
    </lineage>
</organism>
<dbReference type="InterPro" id="IPR043472">
    <property type="entry name" value="Macro_dom-like"/>
</dbReference>
<dbReference type="Proteomes" id="UP000298277">
    <property type="component" value="Unassembled WGS sequence"/>
</dbReference>
<dbReference type="PANTHER" id="PTHR11106:SF27">
    <property type="entry name" value="MACRO DOMAIN-CONTAINING PROTEIN"/>
    <property type="match status" value="1"/>
</dbReference>
<accession>A0A5F1YE83</accession>
<reference evidence="2" key="1">
    <citation type="journal article" date="2019" name="PLoS Negl. Trop. Dis.">
        <title>Revisiting the worldwide diversity of Leptospira species in the environment.</title>
        <authorList>
            <person name="Vincent A.T."/>
            <person name="Schiettekatte O."/>
            <person name="Bourhy P."/>
            <person name="Veyrier F.J."/>
            <person name="Picardeau M."/>
        </authorList>
    </citation>
    <scope>NUCLEOTIDE SEQUENCE [LARGE SCALE GENOMIC DNA]</scope>
    <source>
        <strain evidence="2">201800299</strain>
    </source>
</reference>
<dbReference type="PANTHER" id="PTHR11106">
    <property type="entry name" value="GANGLIOSIDE INDUCED DIFFERENTIATION ASSOCIATED PROTEIN 2-RELATED"/>
    <property type="match status" value="1"/>
</dbReference>
<gene>
    <name evidence="2" type="ORF">EHQ17_04990</name>
</gene>
<dbReference type="PROSITE" id="PS51154">
    <property type="entry name" value="MACRO"/>
    <property type="match status" value="1"/>
</dbReference>
<evidence type="ECO:0000259" key="1">
    <source>
        <dbReference type="PROSITE" id="PS51154"/>
    </source>
</evidence>
<sequence>MAKENSLKTIVFPNIGTGISRFPKERVAKIAIESVREFFSNEDTIFSISQSLEDGHSIETVFFVCFDSENFEIYKKFPLFSFDQ</sequence>
<dbReference type="AlphaFoldDB" id="A0A5F1YE83"/>
<dbReference type="InterPro" id="IPR002589">
    <property type="entry name" value="Macro_dom"/>
</dbReference>
<evidence type="ECO:0000313" key="3">
    <source>
        <dbReference type="Proteomes" id="UP000298277"/>
    </source>
</evidence>
<feature type="domain" description="Macro" evidence="1">
    <location>
        <begin position="1"/>
        <end position="82"/>
    </location>
</feature>
<protein>
    <recommendedName>
        <fullName evidence="1">Macro domain-containing protein</fullName>
    </recommendedName>
</protein>
<dbReference type="Gene3D" id="3.40.220.10">
    <property type="entry name" value="Leucine Aminopeptidase, subunit E, domain 1"/>
    <property type="match status" value="1"/>
</dbReference>
<comment type="caution">
    <text evidence="2">The sequence shown here is derived from an EMBL/GenBank/DDBJ whole genome shotgun (WGS) entry which is preliminary data.</text>
</comment>
<dbReference type="Pfam" id="PF01661">
    <property type="entry name" value="Macro"/>
    <property type="match status" value="1"/>
</dbReference>
<dbReference type="EMBL" id="RQFA01000026">
    <property type="protein sequence ID" value="TGK35942.1"/>
    <property type="molecule type" value="Genomic_DNA"/>
</dbReference>